<dbReference type="STRING" id="1122155.SAMN02745158_00730"/>
<dbReference type="OrthoDB" id="9936149at2"/>
<dbReference type="EMBL" id="FQVI01000002">
    <property type="protein sequence ID" value="SHE51653.1"/>
    <property type="molecule type" value="Genomic_DNA"/>
</dbReference>
<feature type="transmembrane region" description="Helical" evidence="2">
    <location>
        <begin position="12"/>
        <end position="32"/>
    </location>
</feature>
<reference evidence="3 4" key="1">
    <citation type="submission" date="2016-11" db="EMBL/GenBank/DDBJ databases">
        <authorList>
            <person name="Jaros S."/>
            <person name="Januszkiewicz K."/>
            <person name="Wedrychowicz H."/>
        </authorList>
    </citation>
    <scope>NUCLEOTIDE SEQUENCE [LARGE SCALE GENOMIC DNA]</scope>
    <source>
        <strain evidence="3 4">DSM 17459</strain>
    </source>
</reference>
<dbReference type="Proteomes" id="UP000184245">
    <property type="component" value="Unassembled WGS sequence"/>
</dbReference>
<evidence type="ECO:0000256" key="2">
    <source>
        <dbReference type="SAM" id="Phobius"/>
    </source>
</evidence>
<dbReference type="AlphaFoldDB" id="A0A1M4U4S2"/>
<keyword evidence="2" id="KW-0472">Membrane</keyword>
<evidence type="ECO:0000313" key="3">
    <source>
        <dbReference type="EMBL" id="SHE51653.1"/>
    </source>
</evidence>
<gene>
    <name evidence="3" type="ORF">SAMN02745158_00730</name>
</gene>
<accession>A0A1M4U4S2</accession>
<sequence length="90" mass="9999">MDSNRMKSTYMLRILAGAYLIYIAYSLVGGYVKGETPSFWIALAGAAFGIIGAGLLYFSIKGWIRCTKAANDPEPEPEDEKEEEDEKRAE</sequence>
<keyword evidence="2" id="KW-0812">Transmembrane</keyword>
<dbReference type="RefSeq" id="WP_072849078.1">
    <property type="nucleotide sequence ID" value="NZ_FQVI01000002.1"/>
</dbReference>
<protein>
    <submittedName>
        <fullName evidence="3">Uncharacterized protein</fullName>
    </submittedName>
</protein>
<keyword evidence="2" id="KW-1133">Transmembrane helix</keyword>
<evidence type="ECO:0000256" key="1">
    <source>
        <dbReference type="SAM" id="MobiDB-lite"/>
    </source>
</evidence>
<keyword evidence="4" id="KW-1185">Reference proteome</keyword>
<evidence type="ECO:0000313" key="4">
    <source>
        <dbReference type="Proteomes" id="UP000184245"/>
    </source>
</evidence>
<organism evidence="3 4">
    <name type="scientific">Lactonifactor longoviformis DSM 17459</name>
    <dbReference type="NCBI Taxonomy" id="1122155"/>
    <lineage>
        <taxon>Bacteria</taxon>
        <taxon>Bacillati</taxon>
        <taxon>Bacillota</taxon>
        <taxon>Clostridia</taxon>
        <taxon>Eubacteriales</taxon>
        <taxon>Clostridiaceae</taxon>
        <taxon>Lactonifactor</taxon>
    </lineage>
</organism>
<proteinExistence type="predicted"/>
<feature type="transmembrane region" description="Helical" evidence="2">
    <location>
        <begin position="38"/>
        <end position="58"/>
    </location>
</feature>
<feature type="region of interest" description="Disordered" evidence="1">
    <location>
        <begin position="69"/>
        <end position="90"/>
    </location>
</feature>
<name>A0A1M4U4S2_9CLOT</name>
<feature type="compositionally biased region" description="Acidic residues" evidence="1">
    <location>
        <begin position="73"/>
        <end position="90"/>
    </location>
</feature>